<feature type="domain" description="Glycoside hydrolase family 5" evidence="5">
    <location>
        <begin position="66"/>
        <end position="370"/>
    </location>
</feature>
<dbReference type="Gene3D" id="3.20.20.80">
    <property type="entry name" value="Glycosidases"/>
    <property type="match status" value="1"/>
</dbReference>
<evidence type="ECO:0000256" key="3">
    <source>
        <dbReference type="ARBA" id="ARBA00023295"/>
    </source>
</evidence>
<dbReference type="PANTHER" id="PTHR31308:SF3">
    <property type="entry name" value="ENDOGLYCOCERAMIDASE"/>
    <property type="match status" value="1"/>
</dbReference>
<evidence type="ECO:0000256" key="1">
    <source>
        <dbReference type="ARBA" id="ARBA00005641"/>
    </source>
</evidence>
<dbReference type="AlphaFoldDB" id="A0AAD5SNU7"/>
<dbReference type="Proteomes" id="UP001212841">
    <property type="component" value="Unassembled WGS sequence"/>
</dbReference>
<feature type="domain" description="Glycoside hydrolase family 5 C-terminal" evidence="6">
    <location>
        <begin position="400"/>
        <end position="487"/>
    </location>
</feature>
<evidence type="ECO:0000256" key="4">
    <source>
        <dbReference type="RuleBase" id="RU361153"/>
    </source>
</evidence>
<keyword evidence="2 4" id="KW-0378">Hydrolase</keyword>
<dbReference type="InterPro" id="IPR001547">
    <property type="entry name" value="Glyco_hydro_5"/>
</dbReference>
<evidence type="ECO:0000259" key="6">
    <source>
        <dbReference type="Pfam" id="PF18564"/>
    </source>
</evidence>
<dbReference type="InterPro" id="IPR017853">
    <property type="entry name" value="GH"/>
</dbReference>
<dbReference type="SUPFAM" id="SSF51445">
    <property type="entry name" value="(Trans)glycosidases"/>
    <property type="match status" value="1"/>
</dbReference>
<dbReference type="InterPro" id="IPR013780">
    <property type="entry name" value="Glyco_hydro_b"/>
</dbReference>
<organism evidence="7 8">
    <name type="scientific">Rhizophlyctis rosea</name>
    <dbReference type="NCBI Taxonomy" id="64517"/>
    <lineage>
        <taxon>Eukaryota</taxon>
        <taxon>Fungi</taxon>
        <taxon>Fungi incertae sedis</taxon>
        <taxon>Chytridiomycota</taxon>
        <taxon>Chytridiomycota incertae sedis</taxon>
        <taxon>Chytridiomycetes</taxon>
        <taxon>Rhizophlyctidales</taxon>
        <taxon>Rhizophlyctidaceae</taxon>
        <taxon>Rhizophlyctis</taxon>
    </lineage>
</organism>
<dbReference type="GO" id="GO:0004553">
    <property type="term" value="F:hydrolase activity, hydrolyzing O-glycosyl compounds"/>
    <property type="evidence" value="ECO:0007669"/>
    <property type="project" value="InterPro"/>
</dbReference>
<evidence type="ECO:0000256" key="2">
    <source>
        <dbReference type="ARBA" id="ARBA00022801"/>
    </source>
</evidence>
<dbReference type="Pfam" id="PF18564">
    <property type="entry name" value="Glyco_hydro_5_C"/>
    <property type="match status" value="1"/>
</dbReference>
<dbReference type="InterPro" id="IPR052066">
    <property type="entry name" value="Glycosphingolipid_Hydrolases"/>
</dbReference>
<protein>
    <submittedName>
        <fullName evidence="7">Uncharacterized protein</fullName>
    </submittedName>
</protein>
<comment type="caution">
    <text evidence="7">The sequence shown here is derived from an EMBL/GenBank/DDBJ whole genome shotgun (WGS) entry which is preliminary data.</text>
</comment>
<accession>A0AAD5SNU7</accession>
<proteinExistence type="inferred from homology"/>
<gene>
    <name evidence="7" type="ORF">HK097_011628</name>
</gene>
<dbReference type="GO" id="GO:0000272">
    <property type="term" value="P:polysaccharide catabolic process"/>
    <property type="evidence" value="ECO:0007669"/>
    <property type="project" value="InterPro"/>
</dbReference>
<dbReference type="Gene3D" id="2.60.40.1180">
    <property type="entry name" value="Golgi alpha-mannosidase II"/>
    <property type="match status" value="1"/>
</dbReference>
<dbReference type="GO" id="GO:0016042">
    <property type="term" value="P:lipid catabolic process"/>
    <property type="evidence" value="ECO:0007669"/>
    <property type="project" value="UniProtKB-ARBA"/>
</dbReference>
<evidence type="ECO:0000313" key="7">
    <source>
        <dbReference type="EMBL" id="KAJ3055065.1"/>
    </source>
</evidence>
<sequence>MSEPNSTPSVAATNISRIVKVDTESHLFLDKEGRRRLFRGVNVVFKKPPYHPSLDKFDPFASFTDEDARLLRSLSLNSIRLAVHWAGLEPTRGQYSTSYINAIRTIMRTCAAHGIYVLLEFHQDVLAPQFCGHGFPDWVVQKDWMTGWRGFPVPNKLRPFETGDDGVPSVEQCESVTWYKLYFTFAVADAFGKFYSNHSGTLDAFTTYWQHVAQTFKSEPNLLGYELINEPWPGNHYKNPLLLIPGHASKTILHAFHTTVATAIRSVHPNAIIFFEGTTWDTHSQAPSVPGGEEFKELSVLSYHYYKPPQTASPKTAMKRRVEDADRLGCGLFLTEWENWYGDGSKVKDMWETVEAADEYLQSWHGWSYKTFAQGRDSTDGSLFDEKGGRRVEIERLWSRTWAPVVAGVVREVRFDRGSGEFFVRFVVEERRGVTVVSLVQRVWYPDGFVVLTEPEEGVRWSVNGDGDVEVEVGEEVTSGTEVKVTVQRGDPILANGLGP</sequence>
<reference evidence="7" key="1">
    <citation type="submission" date="2020-05" db="EMBL/GenBank/DDBJ databases">
        <title>Phylogenomic resolution of chytrid fungi.</title>
        <authorList>
            <person name="Stajich J.E."/>
            <person name="Amses K."/>
            <person name="Simmons R."/>
            <person name="Seto K."/>
            <person name="Myers J."/>
            <person name="Bonds A."/>
            <person name="Quandt C.A."/>
            <person name="Barry K."/>
            <person name="Liu P."/>
            <person name="Grigoriev I."/>
            <person name="Longcore J.E."/>
            <person name="James T.Y."/>
        </authorList>
    </citation>
    <scope>NUCLEOTIDE SEQUENCE</scope>
    <source>
        <strain evidence="7">JEL0318</strain>
    </source>
</reference>
<dbReference type="InterPro" id="IPR041036">
    <property type="entry name" value="GH5_C"/>
</dbReference>
<dbReference type="EMBL" id="JADGJD010000098">
    <property type="protein sequence ID" value="KAJ3055065.1"/>
    <property type="molecule type" value="Genomic_DNA"/>
</dbReference>
<dbReference type="PANTHER" id="PTHR31308">
    <property type="match status" value="1"/>
</dbReference>
<comment type="similarity">
    <text evidence="1 4">Belongs to the glycosyl hydrolase 5 (cellulase A) family.</text>
</comment>
<evidence type="ECO:0000313" key="8">
    <source>
        <dbReference type="Proteomes" id="UP001212841"/>
    </source>
</evidence>
<dbReference type="GO" id="GO:1901136">
    <property type="term" value="P:carbohydrate derivative catabolic process"/>
    <property type="evidence" value="ECO:0007669"/>
    <property type="project" value="UniProtKB-ARBA"/>
</dbReference>
<keyword evidence="3 4" id="KW-0326">Glycosidase</keyword>
<dbReference type="Pfam" id="PF00150">
    <property type="entry name" value="Cellulase"/>
    <property type="match status" value="1"/>
</dbReference>
<name>A0AAD5SNU7_9FUNG</name>
<evidence type="ECO:0000259" key="5">
    <source>
        <dbReference type="Pfam" id="PF00150"/>
    </source>
</evidence>
<keyword evidence="8" id="KW-1185">Reference proteome</keyword>